<sequence length="227" mass="25742">MEKKTKDKDGNGMDEAVIGVAVGPTGREFTHFAVQGHNYHFVIRRYPRRQGDRNTSIYGIPARRARDPSVELVESVYCYLETSKPEYSLSWFGQGVDHRGSTNCNAKIVNQFLEVVTHSHARLSHVLGKVDTPKLRYLKHVHCVPRRDEIRLAQVLARHVPPTATSSTLLGVEPSRANLEKPSRNRQTGRLLPGCLWFFSNEQYHPGTRIPAIFLSFLDSPRLDITL</sequence>
<protein>
    <submittedName>
        <fullName evidence="2">Uncharacterized protein</fullName>
    </submittedName>
</protein>
<dbReference type="Proteomes" id="UP000233551">
    <property type="component" value="Unassembled WGS sequence"/>
</dbReference>
<comment type="caution">
    <text evidence="2">The sequence shown here is derived from an EMBL/GenBank/DDBJ whole genome shotgun (WGS) entry which is preliminary data.</text>
</comment>
<dbReference type="EMBL" id="PGOL01003680">
    <property type="protein sequence ID" value="PKI40014.1"/>
    <property type="molecule type" value="Genomic_DNA"/>
</dbReference>
<keyword evidence="3" id="KW-1185">Reference proteome</keyword>
<gene>
    <name evidence="2" type="ORF">CRG98_039584</name>
</gene>
<evidence type="ECO:0000313" key="3">
    <source>
        <dbReference type="Proteomes" id="UP000233551"/>
    </source>
</evidence>
<proteinExistence type="predicted"/>
<reference evidence="2 3" key="1">
    <citation type="submission" date="2017-11" db="EMBL/GenBank/DDBJ databases">
        <title>De-novo sequencing of pomegranate (Punica granatum L.) genome.</title>
        <authorList>
            <person name="Akparov Z."/>
            <person name="Amiraslanov A."/>
            <person name="Hajiyeva S."/>
            <person name="Abbasov M."/>
            <person name="Kaur K."/>
            <person name="Hamwieh A."/>
            <person name="Solovyev V."/>
            <person name="Salamov A."/>
            <person name="Braich B."/>
            <person name="Kosarev P."/>
            <person name="Mahmoud A."/>
            <person name="Hajiyev E."/>
            <person name="Babayeva S."/>
            <person name="Izzatullayeva V."/>
            <person name="Mammadov A."/>
            <person name="Mammadov A."/>
            <person name="Sharifova S."/>
            <person name="Ojaghi J."/>
            <person name="Eynullazada K."/>
            <person name="Bayramov B."/>
            <person name="Abdulazimova A."/>
            <person name="Shahmuradov I."/>
        </authorList>
    </citation>
    <scope>NUCLEOTIDE SEQUENCE [LARGE SCALE GENOMIC DNA]</scope>
    <source>
        <strain evidence="3">cv. AG2017</strain>
        <tissue evidence="2">Leaf</tissue>
    </source>
</reference>
<organism evidence="2 3">
    <name type="scientific">Punica granatum</name>
    <name type="common">Pomegranate</name>
    <dbReference type="NCBI Taxonomy" id="22663"/>
    <lineage>
        <taxon>Eukaryota</taxon>
        <taxon>Viridiplantae</taxon>
        <taxon>Streptophyta</taxon>
        <taxon>Embryophyta</taxon>
        <taxon>Tracheophyta</taxon>
        <taxon>Spermatophyta</taxon>
        <taxon>Magnoliopsida</taxon>
        <taxon>eudicotyledons</taxon>
        <taxon>Gunneridae</taxon>
        <taxon>Pentapetalae</taxon>
        <taxon>rosids</taxon>
        <taxon>malvids</taxon>
        <taxon>Myrtales</taxon>
        <taxon>Lythraceae</taxon>
        <taxon>Punica</taxon>
    </lineage>
</organism>
<dbReference type="AlphaFoldDB" id="A0A2I0I7N4"/>
<name>A0A2I0I7N4_PUNGR</name>
<feature type="region of interest" description="Disordered" evidence="1">
    <location>
        <begin position="166"/>
        <end position="186"/>
    </location>
</feature>
<evidence type="ECO:0000256" key="1">
    <source>
        <dbReference type="SAM" id="MobiDB-lite"/>
    </source>
</evidence>
<evidence type="ECO:0000313" key="2">
    <source>
        <dbReference type="EMBL" id="PKI40014.1"/>
    </source>
</evidence>
<accession>A0A2I0I7N4</accession>